<dbReference type="Proteomes" id="UP000501568">
    <property type="component" value="Chromosome"/>
</dbReference>
<reference evidence="2 3" key="1">
    <citation type="submission" date="2020-02" db="EMBL/GenBank/DDBJ databases">
        <authorList>
            <person name="Zheng R.K."/>
            <person name="Sun C.M."/>
        </authorList>
    </citation>
    <scope>NUCLEOTIDE SEQUENCE [LARGE SCALE GENOMIC DNA]</scope>
    <source>
        <strain evidence="3">zrk23</strain>
    </source>
</reference>
<dbReference type="KEGG" id="spzr:G5C33_18575"/>
<name>A0A6G6Y9H8_9SPHN</name>
<sequence>MQHIHQHNHHDALARLTASLCDLMAQFVADMAVTQKPEPSHTYIAANDNEAADGPESRWPDDPMTLKEVQFELRLKEKQIVALRRLWGFPAPVHRGGGR</sequence>
<keyword evidence="3" id="KW-1185">Reference proteome</keyword>
<evidence type="ECO:0000313" key="2">
    <source>
        <dbReference type="EMBL" id="QIG81594.1"/>
    </source>
</evidence>
<dbReference type="EMBL" id="CP049109">
    <property type="protein sequence ID" value="QIG81594.1"/>
    <property type="molecule type" value="Genomic_DNA"/>
</dbReference>
<feature type="region of interest" description="Disordered" evidence="1">
    <location>
        <begin position="39"/>
        <end position="61"/>
    </location>
</feature>
<organism evidence="2 3">
    <name type="scientific">Stakelama tenebrarum</name>
    <dbReference type="NCBI Taxonomy" id="2711215"/>
    <lineage>
        <taxon>Bacteria</taxon>
        <taxon>Pseudomonadati</taxon>
        <taxon>Pseudomonadota</taxon>
        <taxon>Alphaproteobacteria</taxon>
        <taxon>Sphingomonadales</taxon>
        <taxon>Sphingomonadaceae</taxon>
        <taxon>Stakelama</taxon>
    </lineage>
</organism>
<accession>A0A6G6Y9H8</accession>
<dbReference type="AlphaFoldDB" id="A0A6G6Y9H8"/>
<evidence type="ECO:0000256" key="1">
    <source>
        <dbReference type="SAM" id="MobiDB-lite"/>
    </source>
</evidence>
<proteinExistence type="predicted"/>
<protein>
    <submittedName>
        <fullName evidence="2">Uncharacterized protein</fullName>
    </submittedName>
</protein>
<evidence type="ECO:0000313" key="3">
    <source>
        <dbReference type="Proteomes" id="UP000501568"/>
    </source>
</evidence>
<dbReference type="RefSeq" id="WP_165328521.1">
    <property type="nucleotide sequence ID" value="NZ_CP049109.1"/>
</dbReference>
<gene>
    <name evidence="2" type="ORF">G5C33_18575</name>
</gene>